<proteinExistence type="predicted"/>
<dbReference type="PANTHER" id="PTHR31900">
    <property type="entry name" value="F-BOX/RNI SUPERFAMILY PROTEIN-RELATED"/>
    <property type="match status" value="1"/>
</dbReference>
<dbReference type="PROSITE" id="PS50181">
    <property type="entry name" value="FBOX"/>
    <property type="match status" value="1"/>
</dbReference>
<evidence type="ECO:0000313" key="3">
    <source>
        <dbReference type="Proteomes" id="UP000734854"/>
    </source>
</evidence>
<evidence type="ECO:0000259" key="1">
    <source>
        <dbReference type="PROSITE" id="PS50181"/>
    </source>
</evidence>
<dbReference type="InterPro" id="IPR053781">
    <property type="entry name" value="F-box_AtFBL13-like"/>
</dbReference>
<protein>
    <recommendedName>
        <fullName evidence="1">F-box domain-containing protein</fullName>
    </recommendedName>
</protein>
<name>A0A8J5E8K9_ZINOF</name>
<dbReference type="Pfam" id="PF00646">
    <property type="entry name" value="F-box"/>
    <property type="match status" value="1"/>
</dbReference>
<dbReference type="InterPro" id="IPR055411">
    <property type="entry name" value="LRR_FXL15/At3g58940/PEG3-like"/>
</dbReference>
<sequence>MDDLSSRRRRRFRRRLLSSKGEEDYLSNLPDELLSHILSFLPTLDSIRTSVLARRWRHVWTSVPVIDFSYLQLKSTMIKRFFASRGDKSASRLRLSGLSNFDLGIKYICPSFNCDFDCESCMSRDILVCTMVDYAKSHDARHVTLLRLFFQYLSDCFYDQLFDWPSLESLDLEVVGCKNGTLFNFSKSVISLRLSNLKTLSLSLGQNAIHDESLAKLLSACPVLEELTLSAKYFRAAHRPIRIEAPNLLRLTLIPTPSKLQINCQKLEYLMLKPEVNLTHLHVEAPCLTSVRLYNIWRFGTFAQTLCDVTTVAVTLSDKCLSDSTPRFLEKYKAVVRGFPIFRKLLELKIKMYVAEKFSLDIVFDLLRCTPNLQSLVLTESEKRPCDDEDFNEWEKNFSSRINEPLERLERVSLNIKSERIRSAILKRLSETVPVWDRVAVTC</sequence>
<dbReference type="OrthoDB" id="692490at2759"/>
<dbReference type="AlphaFoldDB" id="A0A8J5E8K9"/>
<comment type="caution">
    <text evidence="2">The sequence shown here is derived from an EMBL/GenBank/DDBJ whole genome shotgun (WGS) entry which is preliminary data.</text>
</comment>
<evidence type="ECO:0000313" key="2">
    <source>
        <dbReference type="EMBL" id="KAG6466881.1"/>
    </source>
</evidence>
<gene>
    <name evidence="2" type="ORF">ZIOFF_075322</name>
</gene>
<dbReference type="InterPro" id="IPR050232">
    <property type="entry name" value="FBL13/AtMIF1-like"/>
</dbReference>
<organism evidence="2 3">
    <name type="scientific">Zingiber officinale</name>
    <name type="common">Ginger</name>
    <name type="synonym">Amomum zingiber</name>
    <dbReference type="NCBI Taxonomy" id="94328"/>
    <lineage>
        <taxon>Eukaryota</taxon>
        <taxon>Viridiplantae</taxon>
        <taxon>Streptophyta</taxon>
        <taxon>Embryophyta</taxon>
        <taxon>Tracheophyta</taxon>
        <taxon>Spermatophyta</taxon>
        <taxon>Magnoliopsida</taxon>
        <taxon>Liliopsida</taxon>
        <taxon>Zingiberales</taxon>
        <taxon>Zingiberaceae</taxon>
        <taxon>Zingiber</taxon>
    </lineage>
</organism>
<dbReference type="Proteomes" id="UP000734854">
    <property type="component" value="Unassembled WGS sequence"/>
</dbReference>
<dbReference type="PANTHER" id="PTHR31900:SF30">
    <property type="entry name" value="SUPERFAMILY PROTEIN, PUTATIVE-RELATED"/>
    <property type="match status" value="1"/>
</dbReference>
<reference evidence="2 3" key="1">
    <citation type="submission" date="2020-08" db="EMBL/GenBank/DDBJ databases">
        <title>Plant Genome Project.</title>
        <authorList>
            <person name="Zhang R.-G."/>
        </authorList>
    </citation>
    <scope>NUCLEOTIDE SEQUENCE [LARGE SCALE GENOMIC DNA]</scope>
    <source>
        <tissue evidence="2">Rhizome</tissue>
    </source>
</reference>
<feature type="domain" description="F-box" evidence="1">
    <location>
        <begin position="23"/>
        <end position="73"/>
    </location>
</feature>
<dbReference type="InterPro" id="IPR001810">
    <property type="entry name" value="F-box_dom"/>
</dbReference>
<accession>A0A8J5E8K9</accession>
<dbReference type="SMART" id="SM00256">
    <property type="entry name" value="FBOX"/>
    <property type="match status" value="1"/>
</dbReference>
<dbReference type="CDD" id="cd22160">
    <property type="entry name" value="F-box_AtFBL13-like"/>
    <property type="match status" value="1"/>
</dbReference>
<keyword evidence="3" id="KW-1185">Reference proteome</keyword>
<dbReference type="EMBL" id="JACMSC010000109">
    <property type="protein sequence ID" value="KAG6466881.1"/>
    <property type="molecule type" value="Genomic_DNA"/>
</dbReference>
<dbReference type="Pfam" id="PF24758">
    <property type="entry name" value="LRR_At5g56370"/>
    <property type="match status" value="1"/>
</dbReference>